<dbReference type="RefSeq" id="WP_121193446.1">
    <property type="nucleotide sequence ID" value="NZ_RBWV01000011.1"/>
</dbReference>
<sequence length="262" mass="27011">MLLLLPPSEAKSTGGDGPPVDCDALVAPRLGATRRRVLTEVAGVSADEGAAAAALKLPPAVVEAALEANRSAATSPTRPALDRYTGVVYAGLDVPSMGPDVRGLAERSVLVFSGLFGIVRGSDLVPDYRVPVSATLPALGPLTPVWRAALRDAMPAVLRTSFAVDLRSTDYAGMWPPTGPLRHQVLGVRVLSPRPSGPPRVVSHFSKHGKGVLARALLEKAAAGAVPEDVDDVAAVATGLGWQVVQRRVTGGVPALDVVLPG</sequence>
<accession>A0A420XR06</accession>
<keyword evidence="3" id="KW-1185">Reference proteome</keyword>
<dbReference type="GO" id="GO:0033194">
    <property type="term" value="P:response to hydroperoxide"/>
    <property type="evidence" value="ECO:0007669"/>
    <property type="project" value="TreeGrafter"/>
</dbReference>
<gene>
    <name evidence="2" type="ORF">CLV35_2187</name>
</gene>
<dbReference type="OrthoDB" id="3210767at2"/>
<dbReference type="InParanoid" id="A0A420XR06"/>
<evidence type="ECO:0008006" key="4">
    <source>
        <dbReference type="Google" id="ProtNLM"/>
    </source>
</evidence>
<evidence type="ECO:0000256" key="1">
    <source>
        <dbReference type="SAM" id="MobiDB-lite"/>
    </source>
</evidence>
<dbReference type="InterPro" id="IPR005583">
    <property type="entry name" value="YaaA"/>
</dbReference>
<dbReference type="Pfam" id="PF03883">
    <property type="entry name" value="H2O2_YaaD"/>
    <property type="match status" value="1"/>
</dbReference>
<proteinExistence type="predicted"/>
<evidence type="ECO:0000313" key="3">
    <source>
        <dbReference type="Proteomes" id="UP000281955"/>
    </source>
</evidence>
<reference evidence="2 3" key="1">
    <citation type="submission" date="2018-10" db="EMBL/GenBank/DDBJ databases">
        <title>Genomic Encyclopedia of Archaeal and Bacterial Type Strains, Phase II (KMG-II): from individual species to whole genera.</title>
        <authorList>
            <person name="Goeker M."/>
        </authorList>
    </citation>
    <scope>NUCLEOTIDE SEQUENCE [LARGE SCALE GENOMIC DNA]</scope>
    <source>
        <strain evidence="2 3">RP-AC37</strain>
    </source>
</reference>
<dbReference type="Proteomes" id="UP000281955">
    <property type="component" value="Unassembled WGS sequence"/>
</dbReference>
<dbReference type="PANTHER" id="PTHR30283">
    <property type="entry name" value="PEROXIDE STRESS RESPONSE PROTEIN YAAA"/>
    <property type="match status" value="1"/>
</dbReference>
<dbReference type="GO" id="GO:0005829">
    <property type="term" value="C:cytosol"/>
    <property type="evidence" value="ECO:0007669"/>
    <property type="project" value="TreeGrafter"/>
</dbReference>
<organism evidence="2 3">
    <name type="scientific">Motilibacter peucedani</name>
    <dbReference type="NCBI Taxonomy" id="598650"/>
    <lineage>
        <taxon>Bacteria</taxon>
        <taxon>Bacillati</taxon>
        <taxon>Actinomycetota</taxon>
        <taxon>Actinomycetes</taxon>
        <taxon>Motilibacterales</taxon>
        <taxon>Motilibacteraceae</taxon>
        <taxon>Motilibacter</taxon>
    </lineage>
</organism>
<feature type="region of interest" description="Disordered" evidence="1">
    <location>
        <begin position="1"/>
        <end position="21"/>
    </location>
</feature>
<dbReference type="AlphaFoldDB" id="A0A420XR06"/>
<name>A0A420XR06_9ACTN</name>
<dbReference type="PANTHER" id="PTHR30283:SF4">
    <property type="entry name" value="PEROXIDE STRESS RESISTANCE PROTEIN YAAA"/>
    <property type="match status" value="1"/>
</dbReference>
<protein>
    <recommendedName>
        <fullName evidence="4">Peroxide stress protein YaaA</fullName>
    </recommendedName>
</protein>
<comment type="caution">
    <text evidence="2">The sequence shown here is derived from an EMBL/GenBank/DDBJ whole genome shotgun (WGS) entry which is preliminary data.</text>
</comment>
<evidence type="ECO:0000313" key="2">
    <source>
        <dbReference type="EMBL" id="RKS75710.1"/>
    </source>
</evidence>
<dbReference type="EMBL" id="RBWV01000011">
    <property type="protein sequence ID" value="RKS75710.1"/>
    <property type="molecule type" value="Genomic_DNA"/>
</dbReference>